<keyword evidence="8 14" id="KW-0227">DNA damage</keyword>
<reference evidence="16 17" key="1">
    <citation type="submission" date="2017-01" db="EMBL/GenBank/DDBJ databases">
        <authorList>
            <person name="Varghese N."/>
            <person name="Submissions S."/>
        </authorList>
    </citation>
    <scope>NUCLEOTIDE SEQUENCE [LARGE SCALE GENOMIC DNA]</scope>
    <source>
        <strain evidence="16 17">ATCC 35905</strain>
    </source>
</reference>
<dbReference type="CDD" id="cd03431">
    <property type="entry name" value="NUDIX_DNA_Glycosylase_C-MutY"/>
    <property type="match status" value="1"/>
</dbReference>
<dbReference type="InterPro" id="IPR000445">
    <property type="entry name" value="HhH_motif"/>
</dbReference>
<evidence type="ECO:0000256" key="10">
    <source>
        <dbReference type="ARBA" id="ARBA00023004"/>
    </source>
</evidence>
<keyword evidence="11" id="KW-0411">Iron-sulfur</keyword>
<comment type="cofactor">
    <cofactor evidence="14">
        <name>[4Fe-4S] cluster</name>
        <dbReference type="ChEBI" id="CHEBI:49883"/>
    </cofactor>
    <text evidence="14">Binds 1 [4Fe-4S] cluster.</text>
</comment>
<feature type="domain" description="HhH-GPD" evidence="15">
    <location>
        <begin position="23"/>
        <end position="174"/>
    </location>
</feature>
<dbReference type="PROSITE" id="PS01155">
    <property type="entry name" value="ENDONUCLEASE_III_2"/>
    <property type="match status" value="1"/>
</dbReference>
<dbReference type="PANTHER" id="PTHR42944">
    <property type="entry name" value="ADENINE DNA GLYCOSYLASE"/>
    <property type="match status" value="1"/>
</dbReference>
<organism evidence="16 17">
    <name type="scientific">Acidiphilium rubrum</name>
    <dbReference type="NCBI Taxonomy" id="526"/>
    <lineage>
        <taxon>Bacteria</taxon>
        <taxon>Pseudomonadati</taxon>
        <taxon>Pseudomonadota</taxon>
        <taxon>Alphaproteobacteria</taxon>
        <taxon>Acetobacterales</taxon>
        <taxon>Acidocellaceae</taxon>
        <taxon>Acidiphilium</taxon>
    </lineage>
</organism>
<comment type="similarity">
    <text evidence="3 14">Belongs to the Nth/MutY family.</text>
</comment>
<dbReference type="Gene3D" id="3.90.79.10">
    <property type="entry name" value="Nucleoside Triphosphate Pyrophosphohydrolase"/>
    <property type="match status" value="1"/>
</dbReference>
<dbReference type="GO" id="GO:0034039">
    <property type="term" value="F:8-oxo-7,8-dihydroguanine DNA N-glycosylase activity"/>
    <property type="evidence" value="ECO:0007669"/>
    <property type="project" value="TreeGrafter"/>
</dbReference>
<keyword evidence="6" id="KW-0004">4Fe-4S</keyword>
<dbReference type="Pfam" id="PF14815">
    <property type="entry name" value="NUDIX_4"/>
    <property type="match status" value="1"/>
</dbReference>
<dbReference type="AlphaFoldDB" id="A0A8G2CJ95"/>
<evidence type="ECO:0000256" key="14">
    <source>
        <dbReference type="RuleBase" id="RU365096"/>
    </source>
</evidence>
<dbReference type="GO" id="GO:0035485">
    <property type="term" value="F:adenine/guanine mispair binding"/>
    <property type="evidence" value="ECO:0007669"/>
    <property type="project" value="TreeGrafter"/>
</dbReference>
<keyword evidence="10 14" id="KW-0408">Iron</keyword>
<evidence type="ECO:0000256" key="1">
    <source>
        <dbReference type="ARBA" id="ARBA00000843"/>
    </source>
</evidence>
<evidence type="ECO:0000256" key="13">
    <source>
        <dbReference type="ARBA" id="ARBA00023295"/>
    </source>
</evidence>
<dbReference type="GO" id="GO:0006298">
    <property type="term" value="P:mismatch repair"/>
    <property type="evidence" value="ECO:0007669"/>
    <property type="project" value="TreeGrafter"/>
</dbReference>
<comment type="caution">
    <text evidence="16">The sequence shown here is derived from an EMBL/GenBank/DDBJ whole genome shotgun (WGS) entry which is preliminary data.</text>
</comment>
<dbReference type="Gene3D" id="1.10.1670.10">
    <property type="entry name" value="Helix-hairpin-Helix base-excision DNA repair enzymes (C-terminal)"/>
    <property type="match status" value="1"/>
</dbReference>
<dbReference type="Pfam" id="PF00633">
    <property type="entry name" value="HHH"/>
    <property type="match status" value="1"/>
</dbReference>
<comment type="function">
    <text evidence="2">Adenine glycosylase active on G-A mispairs. MutY also corrects error-prone DNA synthesis past GO lesions which are due to the oxidatively damaged form of guanine: 7,8-dihydro-8-oxoguanine (8-oxo-dGTP).</text>
</comment>
<proteinExistence type="inferred from homology"/>
<dbReference type="SUPFAM" id="SSF55811">
    <property type="entry name" value="Nudix"/>
    <property type="match status" value="1"/>
</dbReference>
<dbReference type="Gene3D" id="1.10.340.30">
    <property type="entry name" value="Hypothetical protein, domain 2"/>
    <property type="match status" value="1"/>
</dbReference>
<evidence type="ECO:0000256" key="7">
    <source>
        <dbReference type="ARBA" id="ARBA00022723"/>
    </source>
</evidence>
<evidence type="ECO:0000256" key="5">
    <source>
        <dbReference type="ARBA" id="ARBA00022023"/>
    </source>
</evidence>
<dbReference type="InterPro" id="IPR044298">
    <property type="entry name" value="MIG/MutY"/>
</dbReference>
<dbReference type="SUPFAM" id="SSF48150">
    <property type="entry name" value="DNA-glycosylase"/>
    <property type="match status" value="1"/>
</dbReference>
<evidence type="ECO:0000256" key="2">
    <source>
        <dbReference type="ARBA" id="ARBA00002933"/>
    </source>
</evidence>
<evidence type="ECO:0000256" key="12">
    <source>
        <dbReference type="ARBA" id="ARBA00023204"/>
    </source>
</evidence>
<dbReference type="Proteomes" id="UP000186308">
    <property type="component" value="Unassembled WGS sequence"/>
</dbReference>
<dbReference type="GO" id="GO:0032357">
    <property type="term" value="F:oxidized purine DNA binding"/>
    <property type="evidence" value="ECO:0007669"/>
    <property type="project" value="TreeGrafter"/>
</dbReference>
<accession>A0A8G2CJ95</accession>
<dbReference type="InterPro" id="IPR004036">
    <property type="entry name" value="Endonuclease-III-like_CS2"/>
</dbReference>
<dbReference type="InterPro" id="IPR003265">
    <property type="entry name" value="HhH-GPD_domain"/>
</dbReference>
<evidence type="ECO:0000313" key="16">
    <source>
        <dbReference type="EMBL" id="SIQ47202.1"/>
    </source>
</evidence>
<gene>
    <name evidence="16" type="ORF">SAMN05421828_10549</name>
</gene>
<protein>
    <recommendedName>
        <fullName evidence="5 14">Adenine DNA glycosylase</fullName>
        <ecNumber evidence="4 14">3.2.2.31</ecNumber>
    </recommendedName>
</protein>
<keyword evidence="12" id="KW-0234">DNA repair</keyword>
<dbReference type="Pfam" id="PF00730">
    <property type="entry name" value="HhH-GPD"/>
    <property type="match status" value="1"/>
</dbReference>
<evidence type="ECO:0000256" key="11">
    <source>
        <dbReference type="ARBA" id="ARBA00023014"/>
    </source>
</evidence>
<keyword evidence="13 14" id="KW-0326">Glycosidase</keyword>
<evidence type="ECO:0000313" key="17">
    <source>
        <dbReference type="Proteomes" id="UP000186308"/>
    </source>
</evidence>
<dbReference type="EC" id="3.2.2.31" evidence="4 14"/>
<dbReference type="InterPro" id="IPR015797">
    <property type="entry name" value="NUDIX_hydrolase-like_dom_sf"/>
</dbReference>
<dbReference type="GO" id="GO:0051539">
    <property type="term" value="F:4 iron, 4 sulfur cluster binding"/>
    <property type="evidence" value="ECO:0007669"/>
    <property type="project" value="UniProtKB-UniRule"/>
</dbReference>
<dbReference type="GO" id="GO:0046872">
    <property type="term" value="F:metal ion binding"/>
    <property type="evidence" value="ECO:0007669"/>
    <property type="project" value="UniProtKB-UniRule"/>
</dbReference>
<dbReference type="CDD" id="cd00056">
    <property type="entry name" value="ENDO3c"/>
    <property type="match status" value="1"/>
</dbReference>
<keyword evidence="17" id="KW-1185">Reference proteome</keyword>
<dbReference type="PANTHER" id="PTHR42944:SF1">
    <property type="entry name" value="ADENINE DNA GLYCOSYLASE"/>
    <property type="match status" value="1"/>
</dbReference>
<dbReference type="InterPro" id="IPR023170">
    <property type="entry name" value="HhH_base_excis_C"/>
</dbReference>
<name>A0A8G2CJ95_ACIRU</name>
<dbReference type="InterPro" id="IPR029119">
    <property type="entry name" value="MutY_C"/>
</dbReference>
<evidence type="ECO:0000256" key="9">
    <source>
        <dbReference type="ARBA" id="ARBA00022801"/>
    </source>
</evidence>
<keyword evidence="9" id="KW-0378">Hydrolase</keyword>
<evidence type="ECO:0000256" key="3">
    <source>
        <dbReference type="ARBA" id="ARBA00008343"/>
    </source>
</evidence>
<dbReference type="FunFam" id="1.10.340.30:FF:000002">
    <property type="entry name" value="Adenine DNA glycosylase"/>
    <property type="match status" value="1"/>
</dbReference>
<dbReference type="EMBL" id="FTNE01000005">
    <property type="protein sequence ID" value="SIQ47202.1"/>
    <property type="molecule type" value="Genomic_DNA"/>
</dbReference>
<sequence length="322" mass="33586">MLPWRATDGGRPDPYHVWLSEIMLQQTVVATVIPYFGRFIERYPTVADLAAAPDDDVLGLWAGLGYYARARNLIACARAVVAAGGFPATIDGLRALPGIGAYTAAAIGAIAFDLPVVPIDGNVERVAARIGAVTTALPAGKAEIARVAAWLGEHAAARAAPGDFAQALFDLGASLCAPRSPSCLVCPWRGDCAGHAAGIAATLPRKAARAPRPVRFGTVFLLRDADGAIGLRRRPPKGLLGGMMELPGTVWEAAMPDAPPPMRAAWRDAGVVVHVFTHFELRLRVMAAEVAALPEGLVAAAVDAPLPSLMRKAVSMGLGGLD</sequence>
<dbReference type="SMART" id="SM00478">
    <property type="entry name" value="ENDO3c"/>
    <property type="match status" value="1"/>
</dbReference>
<evidence type="ECO:0000256" key="8">
    <source>
        <dbReference type="ARBA" id="ARBA00022763"/>
    </source>
</evidence>
<evidence type="ECO:0000256" key="6">
    <source>
        <dbReference type="ARBA" id="ARBA00022485"/>
    </source>
</evidence>
<comment type="catalytic activity">
    <reaction evidence="1 14">
        <text>Hydrolyzes free adenine bases from 7,8-dihydro-8-oxoguanine:adenine mismatched double-stranded DNA, leaving an apurinic site.</text>
        <dbReference type="EC" id="3.2.2.31"/>
    </reaction>
</comment>
<dbReference type="GO" id="GO:0006284">
    <property type="term" value="P:base-excision repair"/>
    <property type="evidence" value="ECO:0007669"/>
    <property type="project" value="UniProtKB-UniRule"/>
</dbReference>
<evidence type="ECO:0000259" key="15">
    <source>
        <dbReference type="SMART" id="SM00478"/>
    </source>
</evidence>
<dbReference type="InterPro" id="IPR011257">
    <property type="entry name" value="DNA_glycosylase"/>
</dbReference>
<evidence type="ECO:0000256" key="4">
    <source>
        <dbReference type="ARBA" id="ARBA00012045"/>
    </source>
</evidence>
<dbReference type="GO" id="GO:0000701">
    <property type="term" value="F:purine-specific mismatch base pair DNA N-glycosylase activity"/>
    <property type="evidence" value="ECO:0007669"/>
    <property type="project" value="UniProtKB-EC"/>
</dbReference>
<keyword evidence="7" id="KW-0479">Metal-binding</keyword>